<gene>
    <name evidence="3" type="ORF">E2C01_066395</name>
</gene>
<dbReference type="CDD" id="cd00054">
    <property type="entry name" value="EGF_CA"/>
    <property type="match status" value="1"/>
</dbReference>
<dbReference type="EMBL" id="VSRR010034148">
    <property type="protein sequence ID" value="MPC72102.1"/>
    <property type="molecule type" value="Genomic_DNA"/>
</dbReference>
<accession>A0A5B7HLD9</accession>
<reference evidence="3 4" key="1">
    <citation type="submission" date="2019-05" db="EMBL/GenBank/DDBJ databases">
        <title>Another draft genome of Portunus trituberculatus and its Hox gene families provides insights of decapod evolution.</title>
        <authorList>
            <person name="Jeong J.-H."/>
            <person name="Song I."/>
            <person name="Kim S."/>
            <person name="Choi T."/>
            <person name="Kim D."/>
            <person name="Ryu S."/>
            <person name="Kim W."/>
        </authorList>
    </citation>
    <scope>NUCLEOTIDE SEQUENCE [LARGE SCALE GENOMIC DNA]</scope>
    <source>
        <tissue evidence="3">Muscle</tissue>
    </source>
</reference>
<dbReference type="SMART" id="SM00179">
    <property type="entry name" value="EGF_CA"/>
    <property type="match status" value="1"/>
</dbReference>
<evidence type="ECO:0000313" key="4">
    <source>
        <dbReference type="Proteomes" id="UP000324222"/>
    </source>
</evidence>
<evidence type="ECO:0000313" key="3">
    <source>
        <dbReference type="EMBL" id="MPC72102.1"/>
    </source>
</evidence>
<sequence length="150" mass="17426">MPSLWQDEFVQLCGIDESREKNVGCEPLCINTRESYYCQCRPGYRLVRKFNYEDNCTFALMVTIRKKLNDSVASLNDDTARRYATVGTIPCCTISYHRVTRNEETMCGNAVSVYAPLESVGGGGVSVWCWWWWWWRLLLVVCLLVLHCEY</sequence>
<dbReference type="Proteomes" id="UP000324222">
    <property type="component" value="Unassembled WGS sequence"/>
</dbReference>
<protein>
    <recommendedName>
        <fullName evidence="2">EGF-like calcium-binding domain-containing protein</fullName>
    </recommendedName>
</protein>
<evidence type="ECO:0000256" key="1">
    <source>
        <dbReference type="ARBA" id="ARBA00023157"/>
    </source>
</evidence>
<keyword evidence="1" id="KW-1015">Disulfide bond</keyword>
<evidence type="ECO:0000259" key="2">
    <source>
        <dbReference type="SMART" id="SM00179"/>
    </source>
</evidence>
<feature type="domain" description="EGF-like calcium-binding" evidence="2">
    <location>
        <begin position="14"/>
        <end position="57"/>
    </location>
</feature>
<keyword evidence="4" id="KW-1185">Reference proteome</keyword>
<dbReference type="GO" id="GO:0005509">
    <property type="term" value="F:calcium ion binding"/>
    <property type="evidence" value="ECO:0007669"/>
    <property type="project" value="InterPro"/>
</dbReference>
<dbReference type="InterPro" id="IPR001881">
    <property type="entry name" value="EGF-like_Ca-bd_dom"/>
</dbReference>
<proteinExistence type="predicted"/>
<dbReference type="SUPFAM" id="SSF57196">
    <property type="entry name" value="EGF/Laminin"/>
    <property type="match status" value="1"/>
</dbReference>
<organism evidence="3 4">
    <name type="scientific">Portunus trituberculatus</name>
    <name type="common">Swimming crab</name>
    <name type="synonym">Neptunus trituberculatus</name>
    <dbReference type="NCBI Taxonomy" id="210409"/>
    <lineage>
        <taxon>Eukaryota</taxon>
        <taxon>Metazoa</taxon>
        <taxon>Ecdysozoa</taxon>
        <taxon>Arthropoda</taxon>
        <taxon>Crustacea</taxon>
        <taxon>Multicrustacea</taxon>
        <taxon>Malacostraca</taxon>
        <taxon>Eumalacostraca</taxon>
        <taxon>Eucarida</taxon>
        <taxon>Decapoda</taxon>
        <taxon>Pleocyemata</taxon>
        <taxon>Brachyura</taxon>
        <taxon>Eubrachyura</taxon>
        <taxon>Portunoidea</taxon>
        <taxon>Portunidae</taxon>
        <taxon>Portuninae</taxon>
        <taxon>Portunus</taxon>
    </lineage>
</organism>
<dbReference type="Gene3D" id="2.10.25.10">
    <property type="entry name" value="Laminin"/>
    <property type="match status" value="1"/>
</dbReference>
<name>A0A5B7HLD9_PORTR</name>
<dbReference type="AlphaFoldDB" id="A0A5B7HLD9"/>
<comment type="caution">
    <text evidence="3">The sequence shown here is derived from an EMBL/GenBank/DDBJ whole genome shotgun (WGS) entry which is preliminary data.</text>
</comment>